<dbReference type="Pfam" id="PF10609">
    <property type="entry name" value="ParA"/>
    <property type="match status" value="1"/>
</dbReference>
<accession>A0A9D9N2N8</accession>
<dbReference type="EMBL" id="JADIMM010000090">
    <property type="protein sequence ID" value="MBO8458147.1"/>
    <property type="molecule type" value="Genomic_DNA"/>
</dbReference>
<evidence type="ECO:0000256" key="3">
    <source>
        <dbReference type="SAM" id="Coils"/>
    </source>
</evidence>
<evidence type="ECO:0000256" key="1">
    <source>
        <dbReference type="ARBA" id="ARBA00022741"/>
    </source>
</evidence>
<proteinExistence type="predicted"/>
<dbReference type="InterPro" id="IPR050625">
    <property type="entry name" value="ParA/MinD_ATPase"/>
</dbReference>
<gene>
    <name evidence="4" type="ORF">IAA81_07960</name>
</gene>
<dbReference type="PANTHER" id="PTHR43384">
    <property type="entry name" value="SEPTUM SITE-DETERMINING PROTEIN MIND HOMOLOG, CHLOROPLASTIC-RELATED"/>
    <property type="match status" value="1"/>
</dbReference>
<evidence type="ECO:0000256" key="2">
    <source>
        <dbReference type="ARBA" id="ARBA00022840"/>
    </source>
</evidence>
<organism evidence="4 5">
    <name type="scientific">Candidatus Gallitreponema excrementavium</name>
    <dbReference type="NCBI Taxonomy" id="2840840"/>
    <lineage>
        <taxon>Bacteria</taxon>
        <taxon>Pseudomonadati</taxon>
        <taxon>Spirochaetota</taxon>
        <taxon>Spirochaetia</taxon>
        <taxon>Spirochaetales</taxon>
        <taxon>Candidatus Gallitreponema</taxon>
    </lineage>
</organism>
<reference evidence="4" key="2">
    <citation type="journal article" date="2021" name="PeerJ">
        <title>Extensive microbial diversity within the chicken gut microbiome revealed by metagenomics and culture.</title>
        <authorList>
            <person name="Gilroy R."/>
            <person name="Ravi A."/>
            <person name="Getino M."/>
            <person name="Pursley I."/>
            <person name="Horton D.L."/>
            <person name="Alikhan N.F."/>
            <person name="Baker D."/>
            <person name="Gharbi K."/>
            <person name="Hall N."/>
            <person name="Watson M."/>
            <person name="Adriaenssens E.M."/>
            <person name="Foster-Nyarko E."/>
            <person name="Jarju S."/>
            <person name="Secka A."/>
            <person name="Antonio M."/>
            <person name="Oren A."/>
            <person name="Chaudhuri R.R."/>
            <person name="La Ragione R."/>
            <person name="Hildebrand F."/>
            <person name="Pallen M.J."/>
        </authorList>
    </citation>
    <scope>NUCLEOTIDE SEQUENCE</scope>
    <source>
        <strain evidence="4">10532</strain>
    </source>
</reference>
<feature type="coiled-coil region" evidence="3">
    <location>
        <begin position="348"/>
        <end position="375"/>
    </location>
</feature>
<dbReference type="GO" id="GO:0016887">
    <property type="term" value="F:ATP hydrolysis activity"/>
    <property type="evidence" value="ECO:0007669"/>
    <property type="project" value="TreeGrafter"/>
</dbReference>
<keyword evidence="3" id="KW-0175">Coiled coil</keyword>
<comment type="caution">
    <text evidence="4">The sequence shown here is derived from an EMBL/GenBank/DDBJ whole genome shotgun (WGS) entry which is preliminary data.</text>
</comment>
<keyword evidence="1" id="KW-0547">Nucleotide-binding</keyword>
<dbReference type="GO" id="GO:0009898">
    <property type="term" value="C:cytoplasmic side of plasma membrane"/>
    <property type="evidence" value="ECO:0007669"/>
    <property type="project" value="TreeGrafter"/>
</dbReference>
<dbReference type="PANTHER" id="PTHR43384:SF4">
    <property type="entry name" value="CELLULOSE BIOSYNTHESIS PROTEIN BCSQ-RELATED"/>
    <property type="match status" value="1"/>
</dbReference>
<evidence type="ECO:0000313" key="4">
    <source>
        <dbReference type="EMBL" id="MBO8458147.1"/>
    </source>
</evidence>
<evidence type="ECO:0000313" key="5">
    <source>
        <dbReference type="Proteomes" id="UP000823638"/>
    </source>
</evidence>
<dbReference type="InterPro" id="IPR033756">
    <property type="entry name" value="YlxH/NBP35"/>
</dbReference>
<dbReference type="GO" id="GO:0005524">
    <property type="term" value="F:ATP binding"/>
    <property type="evidence" value="ECO:0007669"/>
    <property type="project" value="UniProtKB-KW"/>
</dbReference>
<keyword evidence="2" id="KW-0067">ATP-binding</keyword>
<dbReference type="Proteomes" id="UP000823638">
    <property type="component" value="Unassembled WGS sequence"/>
</dbReference>
<dbReference type="SUPFAM" id="SSF52540">
    <property type="entry name" value="P-loop containing nucleoside triphosphate hydrolases"/>
    <property type="match status" value="1"/>
</dbReference>
<dbReference type="GO" id="GO:0051782">
    <property type="term" value="P:negative regulation of cell division"/>
    <property type="evidence" value="ECO:0007669"/>
    <property type="project" value="TreeGrafter"/>
</dbReference>
<dbReference type="Gene3D" id="3.40.50.300">
    <property type="entry name" value="P-loop containing nucleotide triphosphate hydrolases"/>
    <property type="match status" value="1"/>
</dbReference>
<dbReference type="InterPro" id="IPR027417">
    <property type="entry name" value="P-loop_NTPase"/>
</dbReference>
<sequence length="379" mass="41544">MQVIPVASGKGGVGKSLLAANLAVAISGAGKKVVLADLDLGASNLHLVLGYQGVRTKGLGAFLSGAESFDSIILPTDYNNLSFIPGDMEIPGMSSLRAAQKASLCKKLLKLDADYLILDLGAGTHLSILDFFLLSPQGIVISSPAVTATLNAYLFLKNTVFRLLNSSIKKNSGAFNYLNDLKKDVNRLQKLYIPNLLESIEKIDPESAAVFKEKMSKFHPRLIMNMIDTPKDSERALKIKRSCKEYLNLELEHLGVVYRDSVQDVALSSRLPVVKYKPQSVISQAIFRIADKILLSETETFGGDPDFSDETFYNADLEAVNDYETKISSLEELVGSGAFSTSDLIETVKSQQYEISTLKKENQLLKKKLISAMEKGFKF</sequence>
<protein>
    <submittedName>
        <fullName evidence="4">P-loop NTPase</fullName>
    </submittedName>
</protein>
<dbReference type="AlphaFoldDB" id="A0A9D9N2N8"/>
<reference evidence="4" key="1">
    <citation type="submission" date="2020-10" db="EMBL/GenBank/DDBJ databases">
        <authorList>
            <person name="Gilroy R."/>
        </authorList>
    </citation>
    <scope>NUCLEOTIDE SEQUENCE</scope>
    <source>
        <strain evidence="4">10532</strain>
    </source>
</reference>
<dbReference type="GO" id="GO:0005829">
    <property type="term" value="C:cytosol"/>
    <property type="evidence" value="ECO:0007669"/>
    <property type="project" value="TreeGrafter"/>
</dbReference>
<name>A0A9D9N2N8_9SPIR</name>